<dbReference type="EMBL" id="JAIZPD010000004">
    <property type="protein sequence ID" value="KAH0964391.1"/>
    <property type="molecule type" value="Genomic_DNA"/>
</dbReference>
<evidence type="ECO:0000256" key="2">
    <source>
        <dbReference type="SAM" id="Phobius"/>
    </source>
</evidence>
<evidence type="ECO:0000313" key="4">
    <source>
        <dbReference type="Proteomes" id="UP000824596"/>
    </source>
</evidence>
<dbReference type="GeneID" id="68353948"/>
<feature type="compositionally biased region" description="Basic and acidic residues" evidence="1">
    <location>
        <begin position="645"/>
        <end position="658"/>
    </location>
</feature>
<feature type="compositionally biased region" description="Basic and acidic residues" evidence="1">
    <location>
        <begin position="436"/>
        <end position="452"/>
    </location>
</feature>
<dbReference type="Proteomes" id="UP000824596">
    <property type="component" value="Unassembled WGS sequence"/>
</dbReference>
<feature type="region of interest" description="Disordered" evidence="1">
    <location>
        <begin position="622"/>
        <end position="677"/>
    </location>
</feature>
<feature type="region of interest" description="Disordered" evidence="1">
    <location>
        <begin position="406"/>
        <end position="454"/>
    </location>
</feature>
<keyword evidence="2" id="KW-0812">Transmembrane</keyword>
<keyword evidence="2" id="KW-1133">Transmembrane helix</keyword>
<dbReference type="InterPro" id="IPR039751">
    <property type="entry name" value="HERPUD1/2"/>
</dbReference>
<dbReference type="PANTHER" id="PTHR12943:SF27">
    <property type="entry name" value="HOMOCYSTEINE-INDUCED ENDOPLASMIC RETICULUM PROTEIN, ISOFORM A"/>
    <property type="match status" value="1"/>
</dbReference>
<proteinExistence type="predicted"/>
<organism evidence="3 4">
    <name type="scientific">Hirsutella rhossiliensis</name>
    <dbReference type="NCBI Taxonomy" id="111463"/>
    <lineage>
        <taxon>Eukaryota</taxon>
        <taxon>Fungi</taxon>
        <taxon>Dikarya</taxon>
        <taxon>Ascomycota</taxon>
        <taxon>Pezizomycotina</taxon>
        <taxon>Sordariomycetes</taxon>
        <taxon>Hypocreomycetidae</taxon>
        <taxon>Hypocreales</taxon>
        <taxon>Ophiocordycipitaceae</taxon>
        <taxon>Hirsutella</taxon>
    </lineage>
</organism>
<feature type="compositionally biased region" description="Low complexity" evidence="1">
    <location>
        <begin position="623"/>
        <end position="633"/>
    </location>
</feature>
<evidence type="ECO:0000313" key="3">
    <source>
        <dbReference type="EMBL" id="KAH0964391.1"/>
    </source>
</evidence>
<feature type="region of interest" description="Disordered" evidence="1">
    <location>
        <begin position="108"/>
        <end position="178"/>
    </location>
</feature>
<keyword evidence="2" id="KW-0472">Membrane</keyword>
<evidence type="ECO:0000256" key="1">
    <source>
        <dbReference type="SAM" id="MobiDB-lite"/>
    </source>
</evidence>
<sequence length="677" mass="72557">MSTPAPSASQPIEATPTPLEPLLVNLQVVSPSLSVNRPLLFPDLPATTTIKGLKEKIRQTLPLRPADDNQRLIHRGRALLRESDTLLDVFGPDALRTLDRQTIHLVIRDMPDGQTSTPPPTTARGPSPAEATGPARPSNPPHLQFGPEPPPGFPRRGHFQASAHHIAQPRVPSPAPAHYNSEQAATFQQHHQNMSNWLGQVQRDAQLQREAMVRALVNQNQRGRAQVGMRGIGDTAGNNGPEAHSGRVSPGTSHAIHYETMGPNGQTYQVDTVVRSSTQGAPGGLSPAEVQNIIRSADSNQAAMVMANALQRNVPGASLYNRPLTQPGVTTPILGAGSSLAGSGRATPELDPRSAGAGNPAPRANSPRQPQQGPQIYLLLSPDGPRALLFNSTTAETYYSPRLRGQASWPRLRSPASQSNLSYPAQPSEAHAAFQQDERPQQDQRPQPRDDAAAAVPAHVQPPLQPAHPNNPAAAAGLPPILVQFWPHLWLIFRLGLFVWFFTSPNSSWSRWLTIICLAVFMFVLSTGLLNGLAENAWRPIGRHLENILPALEPPRITRAAGTGRVAGAGQGGHDSEADPEQLAARLFRRLERAGLLFLASLAPGVAERHIANLEAEARAEETAAADSAGGEAESNRVGANGTEHGPEEEQRSEHAGHEAPQANAGNEPNREEVVAL</sequence>
<dbReference type="RefSeq" id="XP_044721904.1">
    <property type="nucleotide sequence ID" value="XM_044863290.1"/>
</dbReference>
<feature type="transmembrane region" description="Helical" evidence="2">
    <location>
        <begin position="512"/>
        <end position="534"/>
    </location>
</feature>
<feature type="compositionally biased region" description="Polar residues" evidence="1">
    <location>
        <begin position="415"/>
        <end position="425"/>
    </location>
</feature>
<keyword evidence="4" id="KW-1185">Reference proteome</keyword>
<reference evidence="3" key="1">
    <citation type="submission" date="2021-09" db="EMBL/GenBank/DDBJ databases">
        <title>A high-quality genome of the endoparasitic fungus Hirsutella rhossiliensis with a comparison of Hirsutella genomes reveals transposable elements contributing to genome size variation.</title>
        <authorList>
            <person name="Lin R."/>
            <person name="Jiao Y."/>
            <person name="Sun X."/>
            <person name="Ling J."/>
            <person name="Xie B."/>
            <person name="Cheng X."/>
        </authorList>
    </citation>
    <scope>NUCLEOTIDE SEQUENCE</scope>
    <source>
        <strain evidence="3">HR02</strain>
    </source>
</reference>
<accession>A0A9P8N1U8</accession>
<protein>
    <submittedName>
        <fullName evidence="3">Ubiquitin family protein</fullName>
    </submittedName>
</protein>
<dbReference type="Gene3D" id="3.10.20.90">
    <property type="entry name" value="Phosphatidylinositol 3-kinase Catalytic Subunit, Chain A, domain 1"/>
    <property type="match status" value="1"/>
</dbReference>
<gene>
    <name evidence="3" type="ORF">HRG_04819</name>
</gene>
<dbReference type="SUPFAM" id="SSF54236">
    <property type="entry name" value="Ubiquitin-like"/>
    <property type="match status" value="1"/>
</dbReference>
<feature type="region of interest" description="Disordered" evidence="1">
    <location>
        <begin position="330"/>
        <end position="379"/>
    </location>
</feature>
<dbReference type="GO" id="GO:0030968">
    <property type="term" value="P:endoplasmic reticulum unfolded protein response"/>
    <property type="evidence" value="ECO:0007669"/>
    <property type="project" value="TreeGrafter"/>
</dbReference>
<name>A0A9P8N1U8_9HYPO</name>
<dbReference type="PANTHER" id="PTHR12943">
    <property type="entry name" value="HOMOCYSTEINE-RESPONSIVE ENDOPLASMIC RETICULUM-RESIDENT UNIQUITIN-LIKE DOMAIN HERPUD PROTEIN FAMILY MEMBER"/>
    <property type="match status" value="1"/>
</dbReference>
<dbReference type="AlphaFoldDB" id="A0A9P8N1U8"/>
<feature type="compositionally biased region" description="Low complexity" evidence="1">
    <location>
        <begin position="334"/>
        <end position="344"/>
    </location>
</feature>
<dbReference type="OrthoDB" id="21589at2759"/>
<comment type="caution">
    <text evidence="3">The sequence shown here is derived from an EMBL/GenBank/DDBJ whole genome shotgun (WGS) entry which is preliminary data.</text>
</comment>
<dbReference type="InterPro" id="IPR029071">
    <property type="entry name" value="Ubiquitin-like_domsf"/>
</dbReference>